<dbReference type="EMBL" id="BJLB01000001">
    <property type="protein sequence ID" value="GEA35281.1"/>
    <property type="molecule type" value="Genomic_DNA"/>
</dbReference>
<sequence length="76" mass="8472">MCEKFMLGKDIVFCISVRGMGEQDCVPSGSDWVLWGLGFLSWYGERLENKSWKGTGPKKGCGAFPSSFVLCIEKWG</sequence>
<name>A0A829W7J8_9FIRM</name>
<proteinExistence type="predicted"/>
<dbReference type="Proteomes" id="UP000315200">
    <property type="component" value="Unassembled WGS sequence"/>
</dbReference>
<accession>A0A829W7J8</accession>
<organism evidence="1 2">
    <name type="scientific">Enterocloster clostridioformis</name>
    <dbReference type="NCBI Taxonomy" id="1531"/>
    <lineage>
        <taxon>Bacteria</taxon>
        <taxon>Bacillati</taxon>
        <taxon>Bacillota</taxon>
        <taxon>Clostridia</taxon>
        <taxon>Lachnospirales</taxon>
        <taxon>Lachnospiraceae</taxon>
        <taxon>Enterocloster</taxon>
    </lineage>
</organism>
<evidence type="ECO:0000313" key="1">
    <source>
        <dbReference type="EMBL" id="GEA35281.1"/>
    </source>
</evidence>
<protein>
    <submittedName>
        <fullName evidence="1">Uncharacterized protein</fullName>
    </submittedName>
</protein>
<comment type="caution">
    <text evidence="1">The sequence shown here is derived from an EMBL/GenBank/DDBJ whole genome shotgun (WGS) entry which is preliminary data.</text>
</comment>
<reference evidence="1 2" key="1">
    <citation type="submission" date="2019-06" db="EMBL/GenBank/DDBJ databases">
        <title>Draft genome sequence of [Clostridium] clostridioforme NBRC 113352.</title>
        <authorList>
            <person name="Miura T."/>
            <person name="Furukawa M."/>
            <person name="Shimamura M."/>
            <person name="Ohyama Y."/>
            <person name="Yamazoe A."/>
            <person name="Kawasaki H."/>
        </authorList>
    </citation>
    <scope>NUCLEOTIDE SEQUENCE [LARGE SCALE GENOMIC DNA]</scope>
    <source>
        <strain evidence="1 2">NBRC 113352</strain>
    </source>
</reference>
<gene>
    <name evidence="1" type="ORF">Ccl03g_09940</name>
</gene>
<dbReference type="AlphaFoldDB" id="A0A829W7J8"/>
<evidence type="ECO:0000313" key="2">
    <source>
        <dbReference type="Proteomes" id="UP000315200"/>
    </source>
</evidence>